<evidence type="ECO:0000313" key="3">
    <source>
        <dbReference type="Proteomes" id="UP001460270"/>
    </source>
</evidence>
<dbReference type="AlphaFoldDB" id="A0AAW0NN49"/>
<dbReference type="Proteomes" id="UP001460270">
    <property type="component" value="Unassembled WGS sequence"/>
</dbReference>
<feature type="region of interest" description="Disordered" evidence="1">
    <location>
        <begin position="67"/>
        <end position="102"/>
    </location>
</feature>
<organism evidence="2 3">
    <name type="scientific">Mugilogobius chulae</name>
    <name type="common">yellowstripe goby</name>
    <dbReference type="NCBI Taxonomy" id="88201"/>
    <lineage>
        <taxon>Eukaryota</taxon>
        <taxon>Metazoa</taxon>
        <taxon>Chordata</taxon>
        <taxon>Craniata</taxon>
        <taxon>Vertebrata</taxon>
        <taxon>Euteleostomi</taxon>
        <taxon>Actinopterygii</taxon>
        <taxon>Neopterygii</taxon>
        <taxon>Teleostei</taxon>
        <taxon>Neoteleostei</taxon>
        <taxon>Acanthomorphata</taxon>
        <taxon>Gobiaria</taxon>
        <taxon>Gobiiformes</taxon>
        <taxon>Gobioidei</taxon>
        <taxon>Gobiidae</taxon>
        <taxon>Gobionellinae</taxon>
        <taxon>Mugilogobius</taxon>
    </lineage>
</organism>
<accession>A0AAW0NN49</accession>
<gene>
    <name evidence="2" type="ORF">WMY93_021436</name>
</gene>
<sequence>MLRVAVKKHSWHPCSLCEGMEGVRGVSGGAEGVWSGFSGAFSRAQADQSAACQNQLSPATPHRRAFSCLAGGGTTGRRKGEEKGWKGRRGGEEREFEERSGK</sequence>
<keyword evidence="3" id="KW-1185">Reference proteome</keyword>
<feature type="compositionally biased region" description="Basic and acidic residues" evidence="1">
    <location>
        <begin position="78"/>
        <end position="102"/>
    </location>
</feature>
<evidence type="ECO:0000256" key="1">
    <source>
        <dbReference type="SAM" id="MobiDB-lite"/>
    </source>
</evidence>
<name>A0AAW0NN49_9GOBI</name>
<evidence type="ECO:0000313" key="2">
    <source>
        <dbReference type="EMBL" id="KAK7896111.1"/>
    </source>
</evidence>
<proteinExistence type="predicted"/>
<reference evidence="3" key="1">
    <citation type="submission" date="2024-04" db="EMBL/GenBank/DDBJ databases">
        <title>Salinicola lusitanus LLJ914,a marine bacterium isolated from the Okinawa Trough.</title>
        <authorList>
            <person name="Li J."/>
        </authorList>
    </citation>
    <scope>NUCLEOTIDE SEQUENCE [LARGE SCALE GENOMIC DNA]</scope>
</reference>
<comment type="caution">
    <text evidence="2">The sequence shown here is derived from an EMBL/GenBank/DDBJ whole genome shotgun (WGS) entry which is preliminary data.</text>
</comment>
<protein>
    <submittedName>
        <fullName evidence="2">Uncharacterized protein</fullName>
    </submittedName>
</protein>
<dbReference type="EMBL" id="JBBPFD010000015">
    <property type="protein sequence ID" value="KAK7896111.1"/>
    <property type="molecule type" value="Genomic_DNA"/>
</dbReference>